<feature type="transmembrane region" description="Helical" evidence="1">
    <location>
        <begin position="239"/>
        <end position="260"/>
    </location>
</feature>
<dbReference type="UCSC" id="C47A10.2">
    <property type="organism name" value="c. elegans"/>
</dbReference>
<dbReference type="FunCoup" id="O45304">
    <property type="interactions" value="171"/>
</dbReference>
<dbReference type="PANTHER" id="PTHR22941">
    <property type="entry name" value="SERPENTINE RECEPTOR"/>
    <property type="match status" value="1"/>
</dbReference>
<accession>O45304</accession>
<dbReference type="WormBase" id="C47A10.2">
    <property type="protein sequence ID" value="CE15715"/>
    <property type="gene ID" value="WBGene00005488"/>
    <property type="gene designation" value="srh-283"/>
</dbReference>
<dbReference type="RefSeq" id="NP_507488.1">
    <property type="nucleotide sequence ID" value="NM_075087.2"/>
</dbReference>
<dbReference type="InterPro" id="IPR053220">
    <property type="entry name" value="Nematode_rcpt-like_serp_H"/>
</dbReference>
<dbReference type="PIR" id="T19976">
    <property type="entry name" value="T19976"/>
</dbReference>
<gene>
    <name evidence="2 4" type="primary">srh-283</name>
    <name evidence="4" type="ORF">C47A10.2</name>
    <name evidence="2" type="ORF">CELE_C47A10.2</name>
</gene>
<feature type="transmembrane region" description="Helical" evidence="1">
    <location>
        <begin position="92"/>
        <end position="113"/>
    </location>
</feature>
<feature type="transmembrane region" description="Helical" evidence="1">
    <location>
        <begin position="47"/>
        <end position="72"/>
    </location>
</feature>
<reference evidence="2 3" key="1">
    <citation type="journal article" date="1998" name="Science">
        <title>Genome sequence of the nematode C. elegans: a platform for investigating biology.</title>
        <authorList>
            <consortium name="The C. elegans sequencing consortium"/>
            <person name="Sulson J.E."/>
            <person name="Waterston R."/>
        </authorList>
    </citation>
    <scope>NUCLEOTIDE SEQUENCE [LARGE SCALE GENOMIC DNA]</scope>
    <source>
        <strain evidence="2 3">Bristol N2</strain>
    </source>
</reference>
<dbReference type="AGR" id="WB:WBGene00005488"/>
<evidence type="ECO:0000313" key="2">
    <source>
        <dbReference type="EMBL" id="CAB03967.1"/>
    </source>
</evidence>
<dbReference type="InterPro" id="IPR019422">
    <property type="entry name" value="7TM_GPCR_serpentine_rcpt_Srh"/>
</dbReference>
<dbReference type="HOGENOM" id="CLU_042960_1_1_1"/>
<dbReference type="KEGG" id="cel:CELE_C47A10.2"/>
<proteinExistence type="predicted"/>
<evidence type="ECO:0000313" key="4">
    <source>
        <dbReference type="WormBase" id="C47A10.2"/>
    </source>
</evidence>
<name>O45304_CAEEL</name>
<keyword evidence="1" id="KW-0812">Transmembrane</keyword>
<keyword evidence="3" id="KW-1185">Reference proteome</keyword>
<dbReference type="OMA" id="WITIYLG"/>
<dbReference type="PANTHER" id="PTHR22941:SF48">
    <property type="entry name" value="G PROTEIN-COUPLED RECEPTOR-RELATED"/>
    <property type="match status" value="1"/>
</dbReference>
<dbReference type="AlphaFoldDB" id="O45304"/>
<dbReference type="CTD" id="183527"/>
<dbReference type="Proteomes" id="UP000001940">
    <property type="component" value="Chromosome V"/>
</dbReference>
<feature type="transmembrane region" description="Helical" evidence="1">
    <location>
        <begin position="266"/>
        <end position="293"/>
    </location>
</feature>
<dbReference type="PhylomeDB" id="O45304"/>
<sequence length="314" mass="35991">MFLAVLVSTTVYSNILFTITAFTLPIHLFGGYCILFKTPNAMKSVKWTLFNLQFWSMCLDLLISFFGQPFLYTPGYAGVSLGVLDKIGVPTWITIYLGMTLFVFVGIATVSIFENRYYLIFAKHTWWRFGRYPFFLLNYIYALTYYIPTIRAIPNQEIGRKEIFKLYPHFLELDSPEHPAFVVTLGDPLIVYRQLMVTALVVIEMLVFAGILNASMSVEMRKTSGSDRTMKLQKDFLRALKLQVLIPIVIIIIPSIIISILDLNNIHIQGASCLMCIIFSAHGATSSLLMLYLQKPYKKFCLKILHLSYNTENY</sequence>
<dbReference type="EMBL" id="BX284605">
    <property type="protein sequence ID" value="CAB03967.1"/>
    <property type="molecule type" value="Genomic_DNA"/>
</dbReference>
<feature type="transmembrane region" description="Helical" evidence="1">
    <location>
        <begin position="12"/>
        <end position="35"/>
    </location>
</feature>
<dbReference type="Pfam" id="PF10318">
    <property type="entry name" value="7TM_GPCR_Srh"/>
    <property type="match status" value="1"/>
</dbReference>
<protein>
    <submittedName>
        <fullName evidence="2">Serpentine Receptor, class H</fullName>
    </submittedName>
</protein>
<dbReference type="PaxDb" id="6239-C47A10.2"/>
<feature type="transmembrane region" description="Helical" evidence="1">
    <location>
        <begin position="134"/>
        <end position="153"/>
    </location>
</feature>
<dbReference type="eggNOG" id="ENOG502THP9">
    <property type="taxonomic scope" value="Eukaryota"/>
</dbReference>
<evidence type="ECO:0000256" key="1">
    <source>
        <dbReference type="SAM" id="Phobius"/>
    </source>
</evidence>
<feature type="transmembrane region" description="Helical" evidence="1">
    <location>
        <begin position="195"/>
        <end position="218"/>
    </location>
</feature>
<dbReference type="OrthoDB" id="5805335at2759"/>
<keyword evidence="1" id="KW-0472">Membrane</keyword>
<dbReference type="InParanoid" id="O45304"/>
<keyword evidence="1" id="KW-1133">Transmembrane helix</keyword>
<organism evidence="2 3">
    <name type="scientific">Caenorhabditis elegans</name>
    <dbReference type="NCBI Taxonomy" id="6239"/>
    <lineage>
        <taxon>Eukaryota</taxon>
        <taxon>Metazoa</taxon>
        <taxon>Ecdysozoa</taxon>
        <taxon>Nematoda</taxon>
        <taxon>Chromadorea</taxon>
        <taxon>Rhabditida</taxon>
        <taxon>Rhabditina</taxon>
        <taxon>Rhabditomorpha</taxon>
        <taxon>Rhabditoidea</taxon>
        <taxon>Rhabditidae</taxon>
        <taxon>Peloderinae</taxon>
        <taxon>Caenorhabditis</taxon>
    </lineage>
</organism>
<keyword evidence="2" id="KW-0675">Receptor</keyword>
<evidence type="ECO:0000313" key="3">
    <source>
        <dbReference type="Proteomes" id="UP000001940"/>
    </source>
</evidence>
<dbReference type="GeneID" id="183527"/>